<dbReference type="GO" id="GO:0099095">
    <property type="term" value="F:ligand-gated monoatomic anion channel activity"/>
    <property type="evidence" value="ECO:0007669"/>
    <property type="project" value="UniProtKB-ARBA"/>
</dbReference>
<keyword evidence="7 12" id="KW-1133">Transmembrane helix</keyword>
<dbReference type="AlphaFoldDB" id="A0AAE1NEV9"/>
<gene>
    <name evidence="15" type="ORF">Pmani_039086</name>
</gene>
<feature type="transmembrane region" description="Helical" evidence="12">
    <location>
        <begin position="219"/>
        <end position="241"/>
    </location>
</feature>
<reference evidence="15" key="1">
    <citation type="submission" date="2023-11" db="EMBL/GenBank/DDBJ databases">
        <title>Genome assemblies of two species of porcelain crab, Petrolisthes cinctipes and Petrolisthes manimaculis (Anomura: Porcellanidae).</title>
        <authorList>
            <person name="Angst P."/>
        </authorList>
    </citation>
    <scope>NUCLEOTIDE SEQUENCE</scope>
    <source>
        <strain evidence="15">PB745_02</strain>
        <tissue evidence="15">Gill</tissue>
    </source>
</reference>
<accession>A0AAE1NEV9</accession>
<feature type="transmembrane region" description="Helical" evidence="12">
    <location>
        <begin position="186"/>
        <end position="207"/>
    </location>
</feature>
<evidence type="ECO:0000256" key="7">
    <source>
        <dbReference type="ARBA" id="ARBA00022989"/>
    </source>
</evidence>
<evidence type="ECO:0000313" key="15">
    <source>
        <dbReference type="EMBL" id="KAK4287860.1"/>
    </source>
</evidence>
<evidence type="ECO:0000256" key="10">
    <source>
        <dbReference type="ARBA" id="ARBA00023303"/>
    </source>
</evidence>
<keyword evidence="8" id="KW-0406">Ion transport</keyword>
<keyword evidence="3" id="KW-0813">Transport</keyword>
<dbReference type="SUPFAM" id="SSF63712">
    <property type="entry name" value="Nicotinic receptor ligand binding domain-like"/>
    <property type="match status" value="1"/>
</dbReference>
<keyword evidence="5 12" id="KW-0812">Transmembrane</keyword>
<dbReference type="InterPro" id="IPR006201">
    <property type="entry name" value="Neur_channel"/>
</dbReference>
<evidence type="ECO:0000256" key="8">
    <source>
        <dbReference type="ARBA" id="ARBA00023065"/>
    </source>
</evidence>
<dbReference type="InterPro" id="IPR036734">
    <property type="entry name" value="Neur_chan_lig-bd_sf"/>
</dbReference>
<dbReference type="Pfam" id="PF02932">
    <property type="entry name" value="Neur_chan_memb"/>
    <property type="match status" value="1"/>
</dbReference>
<dbReference type="InterPro" id="IPR018000">
    <property type="entry name" value="Neurotransmitter_ion_chnl_CS"/>
</dbReference>
<evidence type="ECO:0000256" key="2">
    <source>
        <dbReference type="ARBA" id="ARBA00004236"/>
    </source>
</evidence>
<dbReference type="Gene3D" id="2.70.170.10">
    <property type="entry name" value="Neurotransmitter-gated ion-channel ligand-binding domain"/>
    <property type="match status" value="1"/>
</dbReference>
<keyword evidence="16" id="KW-1185">Reference proteome</keyword>
<evidence type="ECO:0000313" key="16">
    <source>
        <dbReference type="Proteomes" id="UP001292094"/>
    </source>
</evidence>
<dbReference type="PRINTS" id="PR00253">
    <property type="entry name" value="GABAARECEPTR"/>
</dbReference>
<dbReference type="SUPFAM" id="SSF90112">
    <property type="entry name" value="Neurotransmitter-gated ion-channel transmembrane pore"/>
    <property type="match status" value="1"/>
</dbReference>
<evidence type="ECO:0000259" key="13">
    <source>
        <dbReference type="Pfam" id="PF02931"/>
    </source>
</evidence>
<keyword evidence="4" id="KW-1003">Cell membrane</keyword>
<comment type="subcellular location">
    <subcellularLocation>
        <location evidence="2">Cell membrane</location>
    </subcellularLocation>
    <subcellularLocation>
        <location evidence="1">Membrane</location>
        <topology evidence="1">Multi-pass membrane protein</topology>
    </subcellularLocation>
</comment>
<proteinExistence type="predicted"/>
<evidence type="ECO:0000256" key="3">
    <source>
        <dbReference type="ARBA" id="ARBA00022448"/>
    </source>
</evidence>
<feature type="domain" description="Neurotransmitter-gated ion-channel ligand-binding" evidence="13">
    <location>
        <begin position="3"/>
        <end position="105"/>
    </location>
</feature>
<dbReference type="InterPro" id="IPR038050">
    <property type="entry name" value="Neuro_actylchol_rec"/>
</dbReference>
<protein>
    <submittedName>
        <fullName evidence="15">Uncharacterized protein</fullName>
    </submittedName>
</protein>
<sequence>MSWSEPRVQEVETTVPLNSEVVRKAWLPDLYFHEARDVTTFMMIQNVEGVYLMPPKTFLFSLMLQTRLACPMMFAKYPFDVQTCPITVSSYKYGDKELEMEWLEPLGVSADPGVARQLPGYDFTLQYNNISTKLWCNNCTFEPASMGEARLVLARQYTLHLLTIYVPSSLFVAVSWASFFWPPDVIPGRTVLIITSLLTVVSMYAAIGQKSPETSYLKAVDVWMFMCIVLVVLTLFQYAIIITLRRRRSPGPASTTVMPQNSPDQSRKGIGTPLGQLTITRSSPESIASTASVSNHVKGQEQQEQSSSSVLWEIEIEMKVERAGQFGIPLIYLLFNIVYWSCYLA</sequence>
<evidence type="ECO:0000259" key="14">
    <source>
        <dbReference type="Pfam" id="PF02932"/>
    </source>
</evidence>
<dbReference type="GO" id="GO:0005886">
    <property type="term" value="C:plasma membrane"/>
    <property type="evidence" value="ECO:0007669"/>
    <property type="project" value="UniProtKB-SubCell"/>
</dbReference>
<keyword evidence="6" id="KW-0732">Signal</keyword>
<evidence type="ECO:0000256" key="12">
    <source>
        <dbReference type="SAM" id="Phobius"/>
    </source>
</evidence>
<feature type="compositionally biased region" description="Polar residues" evidence="11">
    <location>
        <begin position="252"/>
        <end position="264"/>
    </location>
</feature>
<comment type="caution">
    <text evidence="15">The sequence shown here is derived from an EMBL/GenBank/DDBJ whole genome shotgun (WGS) entry which is preliminary data.</text>
</comment>
<dbReference type="InterPro" id="IPR006028">
    <property type="entry name" value="GABAA/Glycine_rcpt"/>
</dbReference>
<feature type="domain" description="Neurotransmitter-gated ion-channel transmembrane" evidence="14">
    <location>
        <begin position="164"/>
        <end position="250"/>
    </location>
</feature>
<evidence type="ECO:0000256" key="1">
    <source>
        <dbReference type="ARBA" id="ARBA00004141"/>
    </source>
</evidence>
<name>A0AAE1NEV9_9EUCA</name>
<dbReference type="GO" id="GO:0005230">
    <property type="term" value="F:extracellular ligand-gated monoatomic ion channel activity"/>
    <property type="evidence" value="ECO:0007669"/>
    <property type="project" value="InterPro"/>
</dbReference>
<dbReference type="Gene3D" id="1.20.58.390">
    <property type="entry name" value="Neurotransmitter-gated ion-channel transmembrane domain"/>
    <property type="match status" value="1"/>
</dbReference>
<dbReference type="InterPro" id="IPR036719">
    <property type="entry name" value="Neuro-gated_channel_TM_sf"/>
</dbReference>
<dbReference type="GO" id="GO:0004888">
    <property type="term" value="F:transmembrane signaling receptor activity"/>
    <property type="evidence" value="ECO:0007669"/>
    <property type="project" value="InterPro"/>
</dbReference>
<organism evidence="15 16">
    <name type="scientific">Petrolisthes manimaculis</name>
    <dbReference type="NCBI Taxonomy" id="1843537"/>
    <lineage>
        <taxon>Eukaryota</taxon>
        <taxon>Metazoa</taxon>
        <taxon>Ecdysozoa</taxon>
        <taxon>Arthropoda</taxon>
        <taxon>Crustacea</taxon>
        <taxon>Multicrustacea</taxon>
        <taxon>Malacostraca</taxon>
        <taxon>Eumalacostraca</taxon>
        <taxon>Eucarida</taxon>
        <taxon>Decapoda</taxon>
        <taxon>Pleocyemata</taxon>
        <taxon>Anomura</taxon>
        <taxon>Galatheoidea</taxon>
        <taxon>Porcellanidae</taxon>
        <taxon>Petrolisthes</taxon>
    </lineage>
</organism>
<evidence type="ECO:0000256" key="11">
    <source>
        <dbReference type="SAM" id="MobiDB-lite"/>
    </source>
</evidence>
<dbReference type="PROSITE" id="PS00236">
    <property type="entry name" value="NEUROTR_ION_CHANNEL"/>
    <property type="match status" value="1"/>
</dbReference>
<dbReference type="Proteomes" id="UP001292094">
    <property type="component" value="Unassembled WGS sequence"/>
</dbReference>
<feature type="region of interest" description="Disordered" evidence="11">
    <location>
        <begin position="249"/>
        <end position="270"/>
    </location>
</feature>
<feature type="transmembrane region" description="Helical" evidence="12">
    <location>
        <begin position="326"/>
        <end position="344"/>
    </location>
</feature>
<dbReference type="EMBL" id="JAWZYT010006617">
    <property type="protein sequence ID" value="KAK4287860.1"/>
    <property type="molecule type" value="Genomic_DNA"/>
</dbReference>
<dbReference type="PANTHER" id="PTHR18945">
    <property type="entry name" value="NEUROTRANSMITTER GATED ION CHANNEL"/>
    <property type="match status" value="1"/>
</dbReference>
<evidence type="ECO:0000256" key="9">
    <source>
        <dbReference type="ARBA" id="ARBA00023136"/>
    </source>
</evidence>
<dbReference type="InterPro" id="IPR006029">
    <property type="entry name" value="Neurotrans-gated_channel_TM"/>
</dbReference>
<dbReference type="Pfam" id="PF02931">
    <property type="entry name" value="Neur_chan_LBD"/>
    <property type="match status" value="1"/>
</dbReference>
<feature type="transmembrane region" description="Helical" evidence="12">
    <location>
        <begin position="159"/>
        <end position="180"/>
    </location>
</feature>
<keyword evidence="10" id="KW-0407">Ion channel</keyword>
<evidence type="ECO:0000256" key="4">
    <source>
        <dbReference type="ARBA" id="ARBA00022475"/>
    </source>
</evidence>
<dbReference type="GO" id="GO:0005254">
    <property type="term" value="F:chloride channel activity"/>
    <property type="evidence" value="ECO:0007669"/>
    <property type="project" value="UniProtKB-ARBA"/>
</dbReference>
<dbReference type="CDD" id="cd19049">
    <property type="entry name" value="LGIC_TM_anion"/>
    <property type="match status" value="1"/>
</dbReference>
<evidence type="ECO:0000256" key="6">
    <source>
        <dbReference type="ARBA" id="ARBA00022729"/>
    </source>
</evidence>
<evidence type="ECO:0000256" key="5">
    <source>
        <dbReference type="ARBA" id="ARBA00022692"/>
    </source>
</evidence>
<dbReference type="InterPro" id="IPR006202">
    <property type="entry name" value="Neur_chan_lig-bd"/>
</dbReference>
<keyword evidence="9 12" id="KW-0472">Membrane</keyword>